<organism evidence="2 3">
    <name type="scientific">Streptomyces hebeiensis</name>
    <dbReference type="NCBI Taxonomy" id="229486"/>
    <lineage>
        <taxon>Bacteria</taxon>
        <taxon>Bacillati</taxon>
        <taxon>Actinomycetota</taxon>
        <taxon>Actinomycetes</taxon>
        <taxon>Kitasatosporales</taxon>
        <taxon>Streptomycetaceae</taxon>
        <taxon>Streptomyces</taxon>
    </lineage>
</organism>
<proteinExistence type="predicted"/>
<dbReference type="Proteomes" id="UP001501371">
    <property type="component" value="Unassembled WGS sequence"/>
</dbReference>
<comment type="caution">
    <text evidence="2">The sequence shown here is derived from an EMBL/GenBank/DDBJ whole genome shotgun (WGS) entry which is preliminary data.</text>
</comment>
<evidence type="ECO:0000313" key="3">
    <source>
        <dbReference type="Proteomes" id="UP001501371"/>
    </source>
</evidence>
<name>A0ABN1UMJ6_9ACTN</name>
<feature type="region of interest" description="Disordered" evidence="1">
    <location>
        <begin position="20"/>
        <end position="81"/>
    </location>
</feature>
<dbReference type="EMBL" id="BAAAKV010000009">
    <property type="protein sequence ID" value="GAA1158683.1"/>
    <property type="molecule type" value="Genomic_DNA"/>
</dbReference>
<evidence type="ECO:0000256" key="1">
    <source>
        <dbReference type="SAM" id="MobiDB-lite"/>
    </source>
</evidence>
<sequence>MNAPANRFAAVESPGAALMRHLAHHSDSTPRLDAPAKPPHRARTTAHDSSQQKLNHNQSHARAPEPGGTIARTREPPPLGG</sequence>
<protein>
    <submittedName>
        <fullName evidence="2">Uncharacterized protein</fullName>
    </submittedName>
</protein>
<accession>A0ABN1UMJ6</accession>
<gene>
    <name evidence="2" type="ORF">GCM10009654_13520</name>
</gene>
<reference evidence="2 3" key="1">
    <citation type="journal article" date="2019" name="Int. J. Syst. Evol. Microbiol.">
        <title>The Global Catalogue of Microorganisms (GCM) 10K type strain sequencing project: providing services to taxonomists for standard genome sequencing and annotation.</title>
        <authorList>
            <consortium name="The Broad Institute Genomics Platform"/>
            <consortium name="The Broad Institute Genome Sequencing Center for Infectious Disease"/>
            <person name="Wu L."/>
            <person name="Ma J."/>
        </authorList>
    </citation>
    <scope>NUCLEOTIDE SEQUENCE [LARGE SCALE GENOMIC DNA]</scope>
    <source>
        <strain evidence="2 3">JCM 12696</strain>
    </source>
</reference>
<keyword evidence="3" id="KW-1185">Reference proteome</keyword>
<evidence type="ECO:0000313" key="2">
    <source>
        <dbReference type="EMBL" id="GAA1158683.1"/>
    </source>
</evidence>
<feature type="compositionally biased region" description="Polar residues" evidence="1">
    <location>
        <begin position="47"/>
        <end position="60"/>
    </location>
</feature>